<dbReference type="CDD" id="cd05388">
    <property type="entry name" value="CobB_N"/>
    <property type="match status" value="1"/>
</dbReference>
<dbReference type="InterPro" id="IPR011698">
    <property type="entry name" value="GATase_3"/>
</dbReference>
<evidence type="ECO:0000256" key="8">
    <source>
        <dbReference type="ARBA" id="ARBA00022842"/>
    </source>
</evidence>
<dbReference type="SUPFAM" id="SSF52540">
    <property type="entry name" value="P-loop containing nucleoside triphosphate hydrolases"/>
    <property type="match status" value="1"/>
</dbReference>
<accession>A0A1I2W3W1</accession>
<feature type="domain" description="CobQ/CobB/MinD/ParA nucleotide binding" evidence="10">
    <location>
        <begin position="25"/>
        <end position="202"/>
    </location>
</feature>
<dbReference type="PANTHER" id="PTHR43873">
    <property type="entry name" value="COBYRINATE A,C-DIAMIDE SYNTHASE"/>
    <property type="match status" value="1"/>
</dbReference>
<dbReference type="Gene3D" id="3.40.50.880">
    <property type="match status" value="1"/>
</dbReference>
<dbReference type="InterPro" id="IPR002586">
    <property type="entry name" value="CobQ/CobB/MinD/ParA_Nub-bd_dom"/>
</dbReference>
<dbReference type="STRING" id="1045558.SAMN05216175_12214"/>
<keyword evidence="4" id="KW-0169">Cobalamin biosynthesis</keyword>
<keyword evidence="8" id="KW-0460">Magnesium</keyword>
<dbReference type="PROSITE" id="PS51274">
    <property type="entry name" value="GATASE_COBBQ"/>
    <property type="match status" value="1"/>
</dbReference>
<dbReference type="Gene3D" id="3.40.50.300">
    <property type="entry name" value="P-loop containing nucleotide triphosphate hydrolases"/>
    <property type="match status" value="1"/>
</dbReference>
<dbReference type="GO" id="GO:0042242">
    <property type="term" value="F:cobyrinic acid a,c-diamide synthase activity"/>
    <property type="evidence" value="ECO:0007669"/>
    <property type="project" value="InterPro"/>
</dbReference>
<proteinExistence type="inferred from homology"/>
<feature type="domain" description="CobB/CobQ-like glutamine amidotransferase" evidence="11">
    <location>
        <begin position="286"/>
        <end position="465"/>
    </location>
</feature>
<dbReference type="PANTHER" id="PTHR43873:SF1">
    <property type="entry name" value="COBYRINATE A,C-DIAMIDE SYNTHASE"/>
    <property type="match status" value="1"/>
</dbReference>
<protein>
    <submittedName>
        <fullName evidence="12">Cobyrinic acid a,c-diamide synthase</fullName>
    </submittedName>
</protein>
<evidence type="ECO:0000313" key="12">
    <source>
        <dbReference type="EMBL" id="SFG96148.1"/>
    </source>
</evidence>
<evidence type="ECO:0000256" key="5">
    <source>
        <dbReference type="ARBA" id="ARBA00022598"/>
    </source>
</evidence>
<dbReference type="SUPFAM" id="SSF52317">
    <property type="entry name" value="Class I glutamine amidotransferase-like"/>
    <property type="match status" value="1"/>
</dbReference>
<sequence length="478" mass="51172">MSQPLSPALQPLLQKGAAATCPALFISAPASGQGKTTVTAALARLHRNAGRRVIVFKTGPDFLDPMILQIASGEAVNALDLWMVGEHQCRALLHEAALRADLILIEGVMGLFDGTPSGADLACLFGVPVLAVIDGSAMAQTFAAVAHGLATFQDTLPFSGVLANRIGSDRHAEILRDCLPDSIHWYGAIKRSKDVELPSRHLGLLQSSEITDLDERLNAVAQMVSATGASELPVPITFEANEVKAIELKTNSFEATCVETKSFETKSSDGSEGQPNQLPKPLSGVRIGIAKDQAFSFIYPANLTLLEQLGAELLFFSPLHDQTLPDVDSVYLPGGYPELFAAELAANSGMKAAINAHVDQNKPLVAECGGMLYLSESLTDLAGNTQAMLGVLRGTVTMQPRLKALAMQSVTLPEGVLRGHTYHHSSFDTDEVPDYQGLCPNYARTSEAVYRKGNLYASYIHHYFPSATDACIALFKPE</sequence>
<evidence type="ECO:0000259" key="11">
    <source>
        <dbReference type="Pfam" id="PF07685"/>
    </source>
</evidence>
<gene>
    <name evidence="12" type="ORF">SAMN05216175_12214</name>
</gene>
<evidence type="ECO:0000313" key="13">
    <source>
        <dbReference type="Proteomes" id="UP000198623"/>
    </source>
</evidence>
<dbReference type="OrthoDB" id="9764035at2"/>
<dbReference type="InterPro" id="IPR027417">
    <property type="entry name" value="P-loop_NTPase"/>
</dbReference>
<dbReference type="GO" id="GO:0009236">
    <property type="term" value="P:cobalamin biosynthetic process"/>
    <property type="evidence" value="ECO:0007669"/>
    <property type="project" value="UniProtKB-KW"/>
</dbReference>
<comment type="pathway">
    <text evidence="2">Cofactor biosynthesis; adenosylcobalamin biosynthesis.</text>
</comment>
<evidence type="ECO:0000256" key="2">
    <source>
        <dbReference type="ARBA" id="ARBA00004953"/>
    </source>
</evidence>
<dbReference type="Proteomes" id="UP000198623">
    <property type="component" value="Unassembled WGS sequence"/>
</dbReference>
<evidence type="ECO:0000256" key="9">
    <source>
        <dbReference type="ARBA" id="ARBA00022962"/>
    </source>
</evidence>
<keyword evidence="9" id="KW-0315">Glutamine amidotransferase</keyword>
<dbReference type="NCBIfam" id="NF002204">
    <property type="entry name" value="PRK01077.1"/>
    <property type="match status" value="1"/>
</dbReference>
<dbReference type="AlphaFoldDB" id="A0A1I2W3W1"/>
<evidence type="ECO:0000256" key="7">
    <source>
        <dbReference type="ARBA" id="ARBA00022840"/>
    </source>
</evidence>
<dbReference type="RefSeq" id="WP_090730809.1">
    <property type="nucleotide sequence ID" value="NZ_FOOU01000022.1"/>
</dbReference>
<dbReference type="CDD" id="cd03130">
    <property type="entry name" value="GATase1_CobB"/>
    <property type="match status" value="1"/>
</dbReference>
<dbReference type="Pfam" id="PF01656">
    <property type="entry name" value="CbiA"/>
    <property type="match status" value="1"/>
</dbReference>
<comment type="similarity">
    <text evidence="3">Belongs to the CobB/CobQ family. CobQ subfamily.</text>
</comment>
<organism evidence="12 13">
    <name type="scientific">Neptunomonas qingdaonensis</name>
    <dbReference type="NCBI Taxonomy" id="1045558"/>
    <lineage>
        <taxon>Bacteria</taxon>
        <taxon>Pseudomonadati</taxon>
        <taxon>Pseudomonadota</taxon>
        <taxon>Gammaproteobacteria</taxon>
        <taxon>Oceanospirillales</taxon>
        <taxon>Oceanospirillaceae</taxon>
        <taxon>Neptunomonas</taxon>
    </lineage>
</organism>
<dbReference type="Pfam" id="PF07685">
    <property type="entry name" value="GATase_3"/>
    <property type="match status" value="1"/>
</dbReference>
<evidence type="ECO:0000259" key="10">
    <source>
        <dbReference type="Pfam" id="PF01656"/>
    </source>
</evidence>
<keyword evidence="6" id="KW-0547">Nucleotide-binding</keyword>
<evidence type="ECO:0000256" key="3">
    <source>
        <dbReference type="ARBA" id="ARBA00006205"/>
    </source>
</evidence>
<name>A0A1I2W3W1_9GAMM</name>
<keyword evidence="13" id="KW-1185">Reference proteome</keyword>
<dbReference type="InterPro" id="IPR029062">
    <property type="entry name" value="Class_I_gatase-like"/>
</dbReference>
<keyword evidence="5" id="KW-0436">Ligase</keyword>
<keyword evidence="7" id="KW-0067">ATP-binding</keyword>
<evidence type="ECO:0000256" key="1">
    <source>
        <dbReference type="ARBA" id="ARBA00001946"/>
    </source>
</evidence>
<reference evidence="13" key="1">
    <citation type="submission" date="2016-10" db="EMBL/GenBank/DDBJ databases">
        <authorList>
            <person name="Varghese N."/>
            <person name="Submissions S."/>
        </authorList>
    </citation>
    <scope>NUCLEOTIDE SEQUENCE [LARGE SCALE GENOMIC DNA]</scope>
    <source>
        <strain evidence="13">CGMCC 1.10971</strain>
    </source>
</reference>
<dbReference type="GO" id="GO:0005524">
    <property type="term" value="F:ATP binding"/>
    <property type="evidence" value="ECO:0007669"/>
    <property type="project" value="UniProtKB-KW"/>
</dbReference>
<comment type="cofactor">
    <cofactor evidence="1">
        <name>Mg(2+)</name>
        <dbReference type="ChEBI" id="CHEBI:18420"/>
    </cofactor>
</comment>
<dbReference type="EMBL" id="FOOU01000022">
    <property type="protein sequence ID" value="SFG96148.1"/>
    <property type="molecule type" value="Genomic_DNA"/>
</dbReference>
<evidence type="ECO:0000256" key="6">
    <source>
        <dbReference type="ARBA" id="ARBA00022741"/>
    </source>
</evidence>
<evidence type="ECO:0000256" key="4">
    <source>
        <dbReference type="ARBA" id="ARBA00022573"/>
    </source>
</evidence>
<dbReference type="InterPro" id="IPR004484">
    <property type="entry name" value="CbiA/CobB_synth"/>
</dbReference>